<dbReference type="InterPro" id="IPR011990">
    <property type="entry name" value="TPR-like_helical_dom_sf"/>
</dbReference>
<dbReference type="EMBL" id="LVXG01000018">
    <property type="protein sequence ID" value="OQP48021.1"/>
    <property type="molecule type" value="Genomic_DNA"/>
</dbReference>
<accession>A0A1V9EPL3</accession>
<dbReference type="Pfam" id="PF14322">
    <property type="entry name" value="SusD-like_3"/>
    <property type="match status" value="1"/>
</dbReference>
<dbReference type="SUPFAM" id="SSF48452">
    <property type="entry name" value="TPR-like"/>
    <property type="match status" value="1"/>
</dbReference>
<comment type="caution">
    <text evidence="8">The sequence shown here is derived from an EMBL/GenBank/DDBJ whole genome shotgun (WGS) entry which is preliminary data.</text>
</comment>
<evidence type="ECO:0000256" key="2">
    <source>
        <dbReference type="ARBA" id="ARBA00006275"/>
    </source>
</evidence>
<sequence length="665" mass="73085">MKQLLIKSITLSACAMLLFSRCKKVLEEEPRSFYTPDFFKTEKGILGGITSQYAHLRYIFGQPYFYNSLETGTDEYTYAQSADQNFKDVDLSGVGSLTPTSSRSDVLWGPAFSNINTASGIIENAGFVSTITPAVIAEARFFRAFDYFYLVQTFGGVPLDLGAGELKFNSTPYRKSVRNTVPEVYTKAIFPDLLQAINDLPDAPRVTGGVTKTVARLYLSKAYLTYAWWLQNPNNIPTYPAANRTDPDSHDAQYYFQKAYDIAVQGINSPGTYGLESTFYDLHVGGNDRNKEMLLYADHTQENEFYNGSCLSCFDTESGNGKNAAVWMVTFNYTVIRSSGDANGNGAAISSVQREAAQPLGRPYIRMAPTVGAITKTFADKTLDARYDGAFAAVYRGNWPKGGIANATLYNANEMAVTPGQPVLTFLDDETLASNITYPPANSASKGASFDGRSSNAVGAGVLPNRADFVISPRAISRIVYPGLWKLGVYRTDNAGGLGQPNATSTRPFKIAKFSEFYFIAAEAAVKGATPAAGKTARELINVIRARAGKWKFSNRDNVAFLADNSVAMTTATPANIDINYILEERSREYFGEGLRWFDLVRTQTWKDIGGTYEIAGTAYSNHTAQTVTRTIEPKYYLRPIPQAQIDGMEMTADEKAAYQNPGYQ</sequence>
<organism evidence="8 9">
    <name type="scientific">Niastella yeongjuensis</name>
    <dbReference type="NCBI Taxonomy" id="354355"/>
    <lineage>
        <taxon>Bacteria</taxon>
        <taxon>Pseudomonadati</taxon>
        <taxon>Bacteroidota</taxon>
        <taxon>Chitinophagia</taxon>
        <taxon>Chitinophagales</taxon>
        <taxon>Chitinophagaceae</taxon>
        <taxon>Niastella</taxon>
    </lineage>
</organism>
<keyword evidence="4" id="KW-0472">Membrane</keyword>
<dbReference type="InterPro" id="IPR012944">
    <property type="entry name" value="SusD_RagB_dom"/>
</dbReference>
<feature type="domain" description="RagB/SusD" evidence="6">
    <location>
        <begin position="500"/>
        <end position="664"/>
    </location>
</feature>
<evidence type="ECO:0000256" key="3">
    <source>
        <dbReference type="ARBA" id="ARBA00022729"/>
    </source>
</evidence>
<comment type="similarity">
    <text evidence="2">Belongs to the SusD family.</text>
</comment>
<keyword evidence="3" id="KW-0732">Signal</keyword>
<evidence type="ECO:0000259" key="6">
    <source>
        <dbReference type="Pfam" id="PF07980"/>
    </source>
</evidence>
<dbReference type="Pfam" id="PF07980">
    <property type="entry name" value="SusD_RagB"/>
    <property type="match status" value="1"/>
</dbReference>
<evidence type="ECO:0000313" key="8">
    <source>
        <dbReference type="EMBL" id="OQP48021.1"/>
    </source>
</evidence>
<dbReference type="Gene3D" id="1.25.40.390">
    <property type="match status" value="1"/>
</dbReference>
<protein>
    <submittedName>
        <fullName evidence="8">Starch-binding protein</fullName>
    </submittedName>
</protein>
<evidence type="ECO:0000256" key="4">
    <source>
        <dbReference type="ARBA" id="ARBA00023136"/>
    </source>
</evidence>
<dbReference type="GO" id="GO:0009279">
    <property type="term" value="C:cell outer membrane"/>
    <property type="evidence" value="ECO:0007669"/>
    <property type="project" value="UniProtKB-SubCell"/>
</dbReference>
<dbReference type="InterPro" id="IPR033985">
    <property type="entry name" value="SusD-like_N"/>
</dbReference>
<dbReference type="OrthoDB" id="5694214at2"/>
<evidence type="ECO:0000313" key="9">
    <source>
        <dbReference type="Proteomes" id="UP000192610"/>
    </source>
</evidence>
<reference evidence="9" key="1">
    <citation type="submission" date="2016-04" db="EMBL/GenBank/DDBJ databases">
        <authorList>
            <person name="Chen L."/>
            <person name="Zhuang W."/>
            <person name="Wang G."/>
        </authorList>
    </citation>
    <scope>NUCLEOTIDE SEQUENCE [LARGE SCALE GENOMIC DNA]</scope>
    <source>
        <strain evidence="9">17621</strain>
    </source>
</reference>
<feature type="domain" description="SusD-like N-terminal" evidence="7">
    <location>
        <begin position="129"/>
        <end position="224"/>
    </location>
</feature>
<evidence type="ECO:0000259" key="7">
    <source>
        <dbReference type="Pfam" id="PF14322"/>
    </source>
</evidence>
<dbReference type="AlphaFoldDB" id="A0A1V9EPL3"/>
<keyword evidence="9" id="KW-1185">Reference proteome</keyword>
<dbReference type="Proteomes" id="UP000192610">
    <property type="component" value="Unassembled WGS sequence"/>
</dbReference>
<proteinExistence type="inferred from homology"/>
<dbReference type="RefSeq" id="WP_081200556.1">
    <property type="nucleotide sequence ID" value="NZ_FOCZ01000004.1"/>
</dbReference>
<dbReference type="STRING" id="354355.SAMN05660816_02347"/>
<name>A0A1V9EPL3_9BACT</name>
<evidence type="ECO:0000256" key="1">
    <source>
        <dbReference type="ARBA" id="ARBA00004442"/>
    </source>
</evidence>
<comment type="subcellular location">
    <subcellularLocation>
        <location evidence="1">Cell outer membrane</location>
    </subcellularLocation>
</comment>
<gene>
    <name evidence="8" type="ORF">A4H97_29735</name>
</gene>
<evidence type="ECO:0000256" key="5">
    <source>
        <dbReference type="ARBA" id="ARBA00023237"/>
    </source>
</evidence>
<keyword evidence="5" id="KW-0998">Cell outer membrane</keyword>